<feature type="coiled-coil region" evidence="1">
    <location>
        <begin position="103"/>
        <end position="158"/>
    </location>
</feature>
<evidence type="ECO:0000313" key="4">
    <source>
        <dbReference type="Proteomes" id="UP000663882"/>
    </source>
</evidence>
<accession>A0A815NPY5</accession>
<dbReference type="OrthoDB" id="10018485at2759"/>
<evidence type="ECO:0008006" key="5">
    <source>
        <dbReference type="Google" id="ProtNLM"/>
    </source>
</evidence>
<evidence type="ECO:0000313" key="3">
    <source>
        <dbReference type="EMBL" id="CAF4018164.1"/>
    </source>
</evidence>
<name>A0A815NPY5_9BILA</name>
<dbReference type="InterPro" id="IPR013320">
    <property type="entry name" value="ConA-like_dom_sf"/>
</dbReference>
<keyword evidence="1" id="KW-0175">Coiled coil</keyword>
<evidence type="ECO:0000256" key="1">
    <source>
        <dbReference type="SAM" id="Coils"/>
    </source>
</evidence>
<proteinExistence type="predicted"/>
<gene>
    <name evidence="3" type="ORF">OTI717_LOCUS29942</name>
    <name evidence="2" type="ORF">RFH988_LOCUS36161</name>
</gene>
<reference evidence="2" key="1">
    <citation type="submission" date="2021-02" db="EMBL/GenBank/DDBJ databases">
        <authorList>
            <person name="Nowell W R."/>
        </authorList>
    </citation>
    <scope>NUCLEOTIDE SEQUENCE</scope>
</reference>
<dbReference type="AlphaFoldDB" id="A0A815NPY5"/>
<dbReference type="InterPro" id="IPR043136">
    <property type="entry name" value="B30.2/SPRY_sf"/>
</dbReference>
<evidence type="ECO:0000313" key="2">
    <source>
        <dbReference type="EMBL" id="CAF1436305.1"/>
    </source>
</evidence>
<organism evidence="2 4">
    <name type="scientific">Rotaria sordida</name>
    <dbReference type="NCBI Taxonomy" id="392033"/>
    <lineage>
        <taxon>Eukaryota</taxon>
        <taxon>Metazoa</taxon>
        <taxon>Spiralia</taxon>
        <taxon>Gnathifera</taxon>
        <taxon>Rotifera</taxon>
        <taxon>Eurotatoria</taxon>
        <taxon>Bdelloidea</taxon>
        <taxon>Philodinida</taxon>
        <taxon>Philodinidae</taxon>
        <taxon>Rotaria</taxon>
    </lineage>
</organism>
<comment type="caution">
    <text evidence="2">The sequence shown here is derived from an EMBL/GenBank/DDBJ whole genome shotgun (WGS) entry which is preliminary data.</text>
</comment>
<dbReference type="Gene3D" id="2.60.120.920">
    <property type="match status" value="1"/>
</dbReference>
<dbReference type="SUPFAM" id="SSF49899">
    <property type="entry name" value="Concanavalin A-like lectins/glucanases"/>
    <property type="match status" value="1"/>
</dbReference>
<dbReference type="Proteomes" id="UP000663882">
    <property type="component" value="Unassembled WGS sequence"/>
</dbReference>
<dbReference type="EMBL" id="CAJNOO010006002">
    <property type="protein sequence ID" value="CAF1436305.1"/>
    <property type="molecule type" value="Genomic_DNA"/>
</dbReference>
<protein>
    <recommendedName>
        <fullName evidence="5">B box-type domain-containing protein</fullName>
    </recommendedName>
</protein>
<dbReference type="EMBL" id="CAJOAX010007784">
    <property type="protein sequence ID" value="CAF4018164.1"/>
    <property type="molecule type" value="Genomic_DNA"/>
</dbReference>
<sequence>MASATAKTPCITCDKGIGLFKCEGCTQTFCTKHVSEHRQTLHHQLDEIIIIHDSLREEIIENNDQSNILINYIDEWEQESIIKIQQMAEDTRRKVVKLLDIHKRTISKKLNLLTKQIEKAREEDDFFETDLNHWISTLDKLKQELTDASLSNSIEEDQTTPLIYQLKLATSSSEFNDKNILKSNSIDSTVINFEDIFEYCLNGAKIEDNGQLIVHDELSYPVEVRGKFGYSSGTHLFRLQIEKNPSRIWIFFGIISKSQLMTKFSYESSSAYGWADYDDYFLCGFRHNNQITDRFHHTIENDIVALVLDCTNRKIYYTNERSQKSQQLNIDINICPFPWQFHINICGTSDQVRLLSVINDISLSL</sequence>
<dbReference type="Proteomes" id="UP000663823">
    <property type="component" value="Unassembled WGS sequence"/>
</dbReference>